<feature type="domain" description="Response regulatory" evidence="7">
    <location>
        <begin position="4"/>
        <end position="124"/>
    </location>
</feature>
<evidence type="ECO:0000256" key="4">
    <source>
        <dbReference type="ARBA" id="ARBA00023163"/>
    </source>
</evidence>
<evidence type="ECO:0000259" key="6">
    <source>
        <dbReference type="PROSITE" id="PS50043"/>
    </source>
</evidence>
<dbReference type="PANTHER" id="PTHR43214:SF24">
    <property type="entry name" value="TRANSCRIPTIONAL REGULATORY PROTEIN NARL-RELATED"/>
    <property type="match status" value="1"/>
</dbReference>
<keyword evidence="2" id="KW-0805">Transcription regulation</keyword>
<dbReference type="EMBL" id="JBHSGR010000014">
    <property type="protein sequence ID" value="MFC4694456.1"/>
    <property type="molecule type" value="Genomic_DNA"/>
</dbReference>
<protein>
    <submittedName>
        <fullName evidence="8">Response regulator</fullName>
    </submittedName>
</protein>
<organism evidence="8 9">
    <name type="scientific">Geodermatophilus arenarius</name>
    <dbReference type="NCBI Taxonomy" id="1137990"/>
    <lineage>
        <taxon>Bacteria</taxon>
        <taxon>Bacillati</taxon>
        <taxon>Actinomycetota</taxon>
        <taxon>Actinomycetes</taxon>
        <taxon>Geodermatophilales</taxon>
        <taxon>Geodermatophilaceae</taxon>
        <taxon>Geodermatophilus</taxon>
    </lineage>
</organism>
<proteinExistence type="predicted"/>
<dbReference type="CDD" id="cd17535">
    <property type="entry name" value="REC_NarL-like"/>
    <property type="match status" value="1"/>
</dbReference>
<evidence type="ECO:0000256" key="5">
    <source>
        <dbReference type="PROSITE-ProRule" id="PRU00169"/>
    </source>
</evidence>
<dbReference type="InterPro" id="IPR039420">
    <property type="entry name" value="WalR-like"/>
</dbReference>
<dbReference type="Pfam" id="PF00196">
    <property type="entry name" value="GerE"/>
    <property type="match status" value="1"/>
</dbReference>
<evidence type="ECO:0000259" key="7">
    <source>
        <dbReference type="PROSITE" id="PS50110"/>
    </source>
</evidence>
<dbReference type="CDD" id="cd06170">
    <property type="entry name" value="LuxR_C_like"/>
    <property type="match status" value="1"/>
</dbReference>
<evidence type="ECO:0000256" key="1">
    <source>
        <dbReference type="ARBA" id="ARBA00022553"/>
    </source>
</evidence>
<dbReference type="InterPro" id="IPR000792">
    <property type="entry name" value="Tscrpt_reg_LuxR_C"/>
</dbReference>
<dbReference type="PROSITE" id="PS50110">
    <property type="entry name" value="RESPONSE_REGULATORY"/>
    <property type="match status" value="1"/>
</dbReference>
<dbReference type="PRINTS" id="PR00038">
    <property type="entry name" value="HTHLUXR"/>
</dbReference>
<dbReference type="RefSeq" id="WP_387989526.1">
    <property type="nucleotide sequence ID" value="NZ_JBHSGR010000014.1"/>
</dbReference>
<keyword evidence="3" id="KW-0238">DNA-binding</keyword>
<keyword evidence="9" id="KW-1185">Reference proteome</keyword>
<evidence type="ECO:0000313" key="8">
    <source>
        <dbReference type="EMBL" id="MFC4694456.1"/>
    </source>
</evidence>
<evidence type="ECO:0000256" key="3">
    <source>
        <dbReference type="ARBA" id="ARBA00023125"/>
    </source>
</evidence>
<dbReference type="SUPFAM" id="SSF46894">
    <property type="entry name" value="C-terminal effector domain of the bipartite response regulators"/>
    <property type="match status" value="1"/>
</dbReference>
<evidence type="ECO:0000256" key="2">
    <source>
        <dbReference type="ARBA" id="ARBA00023015"/>
    </source>
</evidence>
<accession>A0ABV9LL24</accession>
<dbReference type="PROSITE" id="PS00622">
    <property type="entry name" value="HTH_LUXR_1"/>
    <property type="match status" value="1"/>
</dbReference>
<keyword evidence="1 5" id="KW-0597">Phosphoprotein</keyword>
<dbReference type="InterPro" id="IPR016032">
    <property type="entry name" value="Sig_transdc_resp-reg_C-effctor"/>
</dbReference>
<dbReference type="PANTHER" id="PTHR43214">
    <property type="entry name" value="TWO-COMPONENT RESPONSE REGULATOR"/>
    <property type="match status" value="1"/>
</dbReference>
<feature type="domain" description="HTH luxR-type" evidence="6">
    <location>
        <begin position="153"/>
        <end position="218"/>
    </location>
</feature>
<comment type="caution">
    <text evidence="8">The sequence shown here is derived from an EMBL/GenBank/DDBJ whole genome shotgun (WGS) entry which is preliminary data.</text>
</comment>
<reference evidence="9" key="1">
    <citation type="journal article" date="2019" name="Int. J. Syst. Evol. Microbiol.">
        <title>The Global Catalogue of Microorganisms (GCM) 10K type strain sequencing project: providing services to taxonomists for standard genome sequencing and annotation.</title>
        <authorList>
            <consortium name="The Broad Institute Genomics Platform"/>
            <consortium name="The Broad Institute Genome Sequencing Center for Infectious Disease"/>
            <person name="Wu L."/>
            <person name="Ma J."/>
        </authorList>
    </citation>
    <scope>NUCLEOTIDE SEQUENCE [LARGE SCALE GENOMIC DNA]</scope>
    <source>
        <strain evidence="9">CCUG 62763</strain>
    </source>
</reference>
<gene>
    <name evidence="8" type="ORF">ACFO3M_13735</name>
</gene>
<evidence type="ECO:0000313" key="9">
    <source>
        <dbReference type="Proteomes" id="UP001596025"/>
    </source>
</evidence>
<dbReference type="Pfam" id="PF00072">
    <property type="entry name" value="Response_reg"/>
    <property type="match status" value="1"/>
</dbReference>
<dbReference type="InterPro" id="IPR058245">
    <property type="entry name" value="NreC/VraR/RcsB-like_REC"/>
</dbReference>
<dbReference type="InterPro" id="IPR011006">
    <property type="entry name" value="CheY-like_superfamily"/>
</dbReference>
<dbReference type="InterPro" id="IPR001789">
    <property type="entry name" value="Sig_transdc_resp-reg_receiver"/>
</dbReference>
<dbReference type="SMART" id="SM00448">
    <property type="entry name" value="REC"/>
    <property type="match status" value="1"/>
</dbReference>
<feature type="modified residue" description="4-aspartylphosphate" evidence="5">
    <location>
        <position position="54"/>
    </location>
</feature>
<dbReference type="Gene3D" id="3.40.50.2300">
    <property type="match status" value="1"/>
</dbReference>
<name>A0ABV9LL24_9ACTN</name>
<sequence>MTIRVLVVDDQELVRAGFSALLRNDGIEVVAEGGNGRQAVELAQRHRPDVVLMDVRMPVMDGIEATRTILGNWPAADGEPPRIMMLTTFDLDDYVFAALRAGAAGFLLKDTRPAELLDAVRVIARGEALLSPGITRKLIAEFARQPAPAARPTGGQLRELTEREVDVLRLVGTGRSNQEIAAELFVSEATVKTHLGRVMAKLHLSSRAQAVVVAYESGLVRAGSQGG</sequence>
<dbReference type="SMART" id="SM00421">
    <property type="entry name" value="HTH_LUXR"/>
    <property type="match status" value="1"/>
</dbReference>
<keyword evidence="4" id="KW-0804">Transcription</keyword>
<dbReference type="SUPFAM" id="SSF52172">
    <property type="entry name" value="CheY-like"/>
    <property type="match status" value="1"/>
</dbReference>
<dbReference type="PROSITE" id="PS50043">
    <property type="entry name" value="HTH_LUXR_2"/>
    <property type="match status" value="1"/>
</dbReference>
<dbReference type="Proteomes" id="UP001596025">
    <property type="component" value="Unassembled WGS sequence"/>
</dbReference>